<protein>
    <recommendedName>
        <fullName evidence="1">DJ-1/PfpI domain-containing protein</fullName>
    </recommendedName>
</protein>
<dbReference type="Pfam" id="PF01965">
    <property type="entry name" value="DJ-1_PfpI"/>
    <property type="match status" value="1"/>
</dbReference>
<organism evidence="2 3">
    <name type="scientific">Boothiomyces macroporosus</name>
    <dbReference type="NCBI Taxonomy" id="261099"/>
    <lineage>
        <taxon>Eukaryota</taxon>
        <taxon>Fungi</taxon>
        <taxon>Fungi incertae sedis</taxon>
        <taxon>Chytridiomycota</taxon>
        <taxon>Chytridiomycota incertae sedis</taxon>
        <taxon>Chytridiomycetes</taxon>
        <taxon>Rhizophydiales</taxon>
        <taxon>Terramycetaceae</taxon>
        <taxon>Boothiomyces</taxon>
    </lineage>
</organism>
<evidence type="ECO:0000259" key="1">
    <source>
        <dbReference type="Pfam" id="PF01965"/>
    </source>
</evidence>
<evidence type="ECO:0000313" key="3">
    <source>
        <dbReference type="Proteomes" id="UP001210925"/>
    </source>
</evidence>
<dbReference type="Proteomes" id="UP001210925">
    <property type="component" value="Unassembled WGS sequence"/>
</dbReference>
<dbReference type="AlphaFoldDB" id="A0AAD5Y6T6"/>
<reference evidence="2" key="1">
    <citation type="submission" date="2020-05" db="EMBL/GenBank/DDBJ databases">
        <title>Phylogenomic resolution of chytrid fungi.</title>
        <authorList>
            <person name="Stajich J.E."/>
            <person name="Amses K."/>
            <person name="Simmons R."/>
            <person name="Seto K."/>
            <person name="Myers J."/>
            <person name="Bonds A."/>
            <person name="Quandt C.A."/>
            <person name="Barry K."/>
            <person name="Liu P."/>
            <person name="Grigoriev I."/>
            <person name="Longcore J.E."/>
            <person name="James T.Y."/>
        </authorList>
    </citation>
    <scope>NUCLEOTIDE SEQUENCE</scope>
    <source>
        <strain evidence="2">PLAUS21</strain>
    </source>
</reference>
<dbReference type="CDD" id="cd03139">
    <property type="entry name" value="GATase1_PfpI_2"/>
    <property type="match status" value="1"/>
</dbReference>
<dbReference type="PANTHER" id="PTHR43130">
    <property type="entry name" value="ARAC-FAMILY TRANSCRIPTIONAL REGULATOR"/>
    <property type="match status" value="1"/>
</dbReference>
<dbReference type="InterPro" id="IPR052158">
    <property type="entry name" value="INH-QAR"/>
</dbReference>
<keyword evidence="3" id="KW-1185">Reference proteome</keyword>
<dbReference type="InterPro" id="IPR029062">
    <property type="entry name" value="Class_I_gatase-like"/>
</dbReference>
<dbReference type="SUPFAM" id="SSF52317">
    <property type="entry name" value="Class I glutamine amidotransferase-like"/>
    <property type="match status" value="1"/>
</dbReference>
<dbReference type="Gene3D" id="3.40.50.880">
    <property type="match status" value="1"/>
</dbReference>
<proteinExistence type="predicted"/>
<dbReference type="PANTHER" id="PTHR43130:SF15">
    <property type="entry name" value="THIJ_PFPI FAMILY PROTEIN (AFU_ORTHOLOGUE AFUA_5G14240)"/>
    <property type="match status" value="1"/>
</dbReference>
<feature type="domain" description="DJ-1/PfpI" evidence="1">
    <location>
        <begin position="12"/>
        <end position="176"/>
    </location>
</feature>
<evidence type="ECO:0000313" key="2">
    <source>
        <dbReference type="EMBL" id="KAJ3254882.1"/>
    </source>
</evidence>
<sequence length="217" mass="24390">MSFLLKPRIFGVLLFDGFAPLDVFGPIQFFHNLSQQYPLEIIFISKDGNPVQYDYKTQNIKVHCSFGNTPKLDLFMVPGGMGTRQLVNDTETKEFILKHCRESQVVFSVCTGSALLASTGFLNNKRATSNKKAWNWVTSISDKVDWVHQARWVEDNDLITSSGVAAGMDAANFIIKKYYSDEVALEIANAIEYEAQQDSNIDHFASVFPASSNKQQM</sequence>
<dbReference type="EMBL" id="JADGKB010000076">
    <property type="protein sequence ID" value="KAJ3254882.1"/>
    <property type="molecule type" value="Genomic_DNA"/>
</dbReference>
<accession>A0AAD5Y6T6</accession>
<gene>
    <name evidence="2" type="ORF">HK103_006778</name>
</gene>
<name>A0AAD5Y6T6_9FUNG</name>
<dbReference type="InterPro" id="IPR002818">
    <property type="entry name" value="DJ-1/PfpI"/>
</dbReference>
<comment type="caution">
    <text evidence="2">The sequence shown here is derived from an EMBL/GenBank/DDBJ whole genome shotgun (WGS) entry which is preliminary data.</text>
</comment>